<comment type="caution">
    <text evidence="1">The sequence shown here is derived from an EMBL/GenBank/DDBJ whole genome shotgun (WGS) entry which is preliminary data.</text>
</comment>
<evidence type="ECO:0000313" key="2">
    <source>
        <dbReference type="Proteomes" id="UP001631969"/>
    </source>
</evidence>
<keyword evidence="2" id="KW-1185">Reference proteome</keyword>
<dbReference type="Proteomes" id="UP001631969">
    <property type="component" value="Unassembled WGS sequence"/>
</dbReference>
<evidence type="ECO:0000313" key="1">
    <source>
        <dbReference type="EMBL" id="MFM9329940.1"/>
    </source>
</evidence>
<gene>
    <name evidence="1" type="ORF">ACI1P1_16715</name>
</gene>
<protein>
    <submittedName>
        <fullName evidence="1">ABC transporter permease</fullName>
    </submittedName>
</protein>
<reference evidence="1" key="1">
    <citation type="submission" date="2024-12" db="EMBL/GenBank/DDBJ databases">
        <authorList>
            <person name="Wu N."/>
        </authorList>
    </citation>
    <scope>NUCLEOTIDE SEQUENCE</scope>
    <source>
        <strain evidence="1">P15</strain>
    </source>
</reference>
<sequence length="265" mass="28768">MNWRGGWAMIRAQLFGYLSAKGFFWTLALGWMTGPLIYLFVWMTAAGNGTIGTYDRNGFAVYYLCVIVVNQLTYPTTHWSTAQMIHNGSISSALLRPLPLVYGAIGQELAVKLVCVPFVLAVALVLGVCLGVDTGMDIGPEHIPLAAGAMLLAVGVRFLLAYCLSLVAFWTRQSGALLSVNDTLFYLLAGQVAPVALFPGALNRLASVLPYRYMLSFPVEVLMGSLSGQELVRGFAMQGIWLTLFTGVCFYINKQGVRRYSAVGG</sequence>
<dbReference type="EMBL" id="JBJURJ010000010">
    <property type="protein sequence ID" value="MFM9329940.1"/>
    <property type="molecule type" value="Genomic_DNA"/>
</dbReference>
<name>A0ACC7NZK2_9BACL</name>
<organism evidence="1 2">
    <name type="scientific">Paenibacillus mesotrionivorans</name>
    <dbReference type="NCBI Taxonomy" id="3160968"/>
    <lineage>
        <taxon>Bacteria</taxon>
        <taxon>Bacillati</taxon>
        <taxon>Bacillota</taxon>
        <taxon>Bacilli</taxon>
        <taxon>Bacillales</taxon>
        <taxon>Paenibacillaceae</taxon>
        <taxon>Paenibacillus</taxon>
    </lineage>
</organism>
<accession>A0ACC7NZK2</accession>
<proteinExistence type="predicted"/>